<dbReference type="AlphaFoldDB" id="A0A5A5TK33"/>
<dbReference type="InterPro" id="IPR001969">
    <property type="entry name" value="Aspartic_peptidase_AS"/>
</dbReference>
<evidence type="ECO:0000313" key="3">
    <source>
        <dbReference type="Proteomes" id="UP000322530"/>
    </source>
</evidence>
<evidence type="ECO:0000259" key="1">
    <source>
        <dbReference type="PROSITE" id="PS50106"/>
    </source>
</evidence>
<dbReference type="Proteomes" id="UP000322530">
    <property type="component" value="Unassembled WGS sequence"/>
</dbReference>
<dbReference type="SUPFAM" id="SSF50156">
    <property type="entry name" value="PDZ domain-like"/>
    <property type="match status" value="1"/>
</dbReference>
<sequence>MTVQQHGCTSLYLLHDRAYIDLDITLSSGTMRKARFLVDTGGKALVFTEAFARDLGMVQDRRRSVPGLALTYQRVTRKPQMSIGTYALDLRGVTAWIAPANYARFYGDGVDGTLPGIVLSRYYVTLDYPQQEFSIAPREAAGPATSHGEPVPVTFSPQSRLPRIEVNIAGERLGMLLDTGASCSMISERLLETWSERYPQWPQASGAVGTANVGATGDAFARMVRIPYIIVGSLLVKMVVAVSRPAEIFDERLSGQHLDPIVGVLAGNVLKQFRIEIDYQHSMSYWERLGSSYPYDMDMVGLTLAPHRDGTYSIAVVSDGNHFRVRQAVQVGDRLLQVDGLVVKGQPLSKVVAALKGSPGQRCTLLLERDGELRCVSVLTARIL</sequence>
<dbReference type="PROSITE" id="PS50106">
    <property type="entry name" value="PDZ"/>
    <property type="match status" value="1"/>
</dbReference>
<reference evidence="2 3" key="1">
    <citation type="submission" date="2019-01" db="EMBL/GenBank/DDBJ databases">
        <title>Draft genome sequence of Dictyobacter sp. Uno17.</title>
        <authorList>
            <person name="Wang C.M."/>
            <person name="Zheng Y."/>
            <person name="Sakai Y."/>
            <person name="Abe K."/>
            <person name="Yokota A."/>
            <person name="Yabe S."/>
        </authorList>
    </citation>
    <scope>NUCLEOTIDE SEQUENCE [LARGE SCALE GENOMIC DNA]</scope>
    <source>
        <strain evidence="2 3">Uno17</strain>
    </source>
</reference>
<dbReference type="OrthoDB" id="145741at2"/>
<dbReference type="SMART" id="SM00228">
    <property type="entry name" value="PDZ"/>
    <property type="match status" value="1"/>
</dbReference>
<dbReference type="PROSITE" id="PS00141">
    <property type="entry name" value="ASP_PROTEASE"/>
    <property type="match status" value="1"/>
</dbReference>
<dbReference type="GO" id="GO:0006508">
    <property type="term" value="P:proteolysis"/>
    <property type="evidence" value="ECO:0007669"/>
    <property type="project" value="InterPro"/>
</dbReference>
<dbReference type="InterPro" id="IPR036034">
    <property type="entry name" value="PDZ_sf"/>
</dbReference>
<dbReference type="SUPFAM" id="SSF50630">
    <property type="entry name" value="Acid proteases"/>
    <property type="match status" value="1"/>
</dbReference>
<dbReference type="InterPro" id="IPR001478">
    <property type="entry name" value="PDZ"/>
</dbReference>
<accession>A0A5A5TK33</accession>
<gene>
    <name evidence="2" type="ORF">KDI_49530</name>
</gene>
<evidence type="ECO:0000313" key="2">
    <source>
        <dbReference type="EMBL" id="GCF11389.1"/>
    </source>
</evidence>
<dbReference type="Pfam" id="PF13650">
    <property type="entry name" value="Asp_protease_2"/>
    <property type="match status" value="1"/>
</dbReference>
<proteinExistence type="predicted"/>
<protein>
    <recommendedName>
        <fullName evidence="1">PDZ domain-containing protein</fullName>
    </recommendedName>
</protein>
<feature type="domain" description="PDZ" evidence="1">
    <location>
        <begin position="300"/>
        <end position="370"/>
    </location>
</feature>
<dbReference type="EMBL" id="BIXY01000108">
    <property type="protein sequence ID" value="GCF11389.1"/>
    <property type="molecule type" value="Genomic_DNA"/>
</dbReference>
<comment type="caution">
    <text evidence="2">The sequence shown here is derived from an EMBL/GenBank/DDBJ whole genome shotgun (WGS) entry which is preliminary data.</text>
</comment>
<dbReference type="RefSeq" id="WP_149404219.1">
    <property type="nucleotide sequence ID" value="NZ_BIXY01000108.1"/>
</dbReference>
<dbReference type="Gene3D" id="2.40.70.10">
    <property type="entry name" value="Acid Proteases"/>
    <property type="match status" value="1"/>
</dbReference>
<dbReference type="GO" id="GO:0004190">
    <property type="term" value="F:aspartic-type endopeptidase activity"/>
    <property type="evidence" value="ECO:0007669"/>
    <property type="project" value="InterPro"/>
</dbReference>
<dbReference type="Gene3D" id="2.30.42.10">
    <property type="match status" value="1"/>
</dbReference>
<organism evidence="2 3">
    <name type="scientific">Dictyobacter arantiisoli</name>
    <dbReference type="NCBI Taxonomy" id="2014874"/>
    <lineage>
        <taxon>Bacteria</taxon>
        <taxon>Bacillati</taxon>
        <taxon>Chloroflexota</taxon>
        <taxon>Ktedonobacteria</taxon>
        <taxon>Ktedonobacterales</taxon>
        <taxon>Dictyobacteraceae</taxon>
        <taxon>Dictyobacter</taxon>
    </lineage>
</organism>
<keyword evidence="3" id="KW-1185">Reference proteome</keyword>
<name>A0A5A5TK33_9CHLR</name>
<dbReference type="InterPro" id="IPR021109">
    <property type="entry name" value="Peptidase_aspartic_dom_sf"/>
</dbReference>